<dbReference type="SMART" id="SM00304">
    <property type="entry name" value="HAMP"/>
    <property type="match status" value="1"/>
</dbReference>
<keyword evidence="9 13" id="KW-1133">Transmembrane helix</keyword>
<protein>
    <recommendedName>
        <fullName evidence="4">histidine kinase</fullName>
        <ecNumber evidence="4">2.7.13.3</ecNumber>
    </recommendedName>
</protein>
<evidence type="ECO:0000313" key="16">
    <source>
        <dbReference type="EMBL" id="EWT05211.1"/>
    </source>
</evidence>
<dbReference type="EC" id="2.7.13.3" evidence="4"/>
<evidence type="ECO:0000256" key="11">
    <source>
        <dbReference type="ARBA" id="ARBA00023136"/>
    </source>
</evidence>
<dbReference type="InterPro" id="IPR003660">
    <property type="entry name" value="HAMP_dom"/>
</dbReference>
<feature type="domain" description="HAMP" evidence="15">
    <location>
        <begin position="205"/>
        <end position="267"/>
    </location>
</feature>
<evidence type="ECO:0000313" key="17">
    <source>
        <dbReference type="Proteomes" id="UP000019494"/>
    </source>
</evidence>
<dbReference type="Pfam" id="PF02518">
    <property type="entry name" value="HATPase_c"/>
    <property type="match status" value="1"/>
</dbReference>
<dbReference type="InterPro" id="IPR004358">
    <property type="entry name" value="Sig_transdc_His_kin-like_C"/>
</dbReference>
<evidence type="ECO:0000256" key="13">
    <source>
        <dbReference type="SAM" id="Phobius"/>
    </source>
</evidence>
<dbReference type="SMART" id="SM00387">
    <property type="entry name" value="HATPase_c"/>
    <property type="match status" value="1"/>
</dbReference>
<evidence type="ECO:0000256" key="9">
    <source>
        <dbReference type="ARBA" id="ARBA00022989"/>
    </source>
</evidence>
<dbReference type="PROSITE" id="PS50109">
    <property type="entry name" value="HIS_KIN"/>
    <property type="match status" value="1"/>
</dbReference>
<dbReference type="FunFam" id="1.10.287.130:FF:000001">
    <property type="entry name" value="Two-component sensor histidine kinase"/>
    <property type="match status" value="1"/>
</dbReference>
<organism evidence="16 17">
    <name type="scientific">Intrasporangium chromatireducens Q5-1</name>
    <dbReference type="NCBI Taxonomy" id="584657"/>
    <lineage>
        <taxon>Bacteria</taxon>
        <taxon>Bacillati</taxon>
        <taxon>Actinomycetota</taxon>
        <taxon>Actinomycetes</taxon>
        <taxon>Micrococcales</taxon>
        <taxon>Intrasporangiaceae</taxon>
        <taxon>Intrasporangium</taxon>
    </lineage>
</organism>
<comment type="catalytic activity">
    <reaction evidence="1">
        <text>ATP + protein L-histidine = ADP + protein N-phospho-L-histidine.</text>
        <dbReference type="EC" id="2.7.13.3"/>
    </reaction>
</comment>
<dbReference type="CDD" id="cd00082">
    <property type="entry name" value="HisKA"/>
    <property type="match status" value="1"/>
</dbReference>
<dbReference type="SUPFAM" id="SSF47384">
    <property type="entry name" value="Homodimeric domain of signal transducing histidine kinase"/>
    <property type="match status" value="1"/>
</dbReference>
<dbReference type="GO" id="GO:0005509">
    <property type="term" value="F:calcium ion binding"/>
    <property type="evidence" value="ECO:0007669"/>
    <property type="project" value="UniProtKB-ARBA"/>
</dbReference>
<evidence type="ECO:0000256" key="1">
    <source>
        <dbReference type="ARBA" id="ARBA00000085"/>
    </source>
</evidence>
<dbReference type="InterPro" id="IPR005467">
    <property type="entry name" value="His_kinase_dom"/>
</dbReference>
<keyword evidence="7 13" id="KW-0812">Transmembrane</keyword>
<feature type="region of interest" description="Disordered" evidence="12">
    <location>
        <begin position="68"/>
        <end position="89"/>
    </location>
</feature>
<dbReference type="PANTHER" id="PTHR45436">
    <property type="entry name" value="SENSOR HISTIDINE KINASE YKOH"/>
    <property type="match status" value="1"/>
</dbReference>
<evidence type="ECO:0000256" key="4">
    <source>
        <dbReference type="ARBA" id="ARBA00012438"/>
    </source>
</evidence>
<evidence type="ECO:0000256" key="12">
    <source>
        <dbReference type="SAM" id="MobiDB-lite"/>
    </source>
</evidence>
<evidence type="ECO:0000256" key="3">
    <source>
        <dbReference type="ARBA" id="ARBA00004236"/>
    </source>
</evidence>
<evidence type="ECO:0000256" key="10">
    <source>
        <dbReference type="ARBA" id="ARBA00023012"/>
    </source>
</evidence>
<evidence type="ECO:0000256" key="6">
    <source>
        <dbReference type="ARBA" id="ARBA00022679"/>
    </source>
</evidence>
<dbReference type="InterPro" id="IPR003594">
    <property type="entry name" value="HATPase_dom"/>
</dbReference>
<dbReference type="Pfam" id="PF00672">
    <property type="entry name" value="HAMP"/>
    <property type="match status" value="1"/>
</dbReference>
<keyword evidence="11 13" id="KW-0472">Membrane</keyword>
<dbReference type="Proteomes" id="UP000019494">
    <property type="component" value="Unassembled WGS sequence"/>
</dbReference>
<accession>W9GG50</accession>
<reference evidence="17" key="1">
    <citation type="submission" date="2013-08" db="EMBL/GenBank/DDBJ databases">
        <title>Intrasporangium oryzae NRRL B-24470.</title>
        <authorList>
            <person name="Liu H."/>
            <person name="Wang G."/>
        </authorList>
    </citation>
    <scope>NUCLEOTIDE SEQUENCE [LARGE SCALE GENOMIC DNA]</scope>
    <source>
        <strain evidence="17">Q5-1</strain>
    </source>
</reference>
<sequence length="495" mass="52714">MPWWRRLLEQAPRVRPLSQWTLRAKLVAATLALVTVVTLLTGAFTIVALDRYLTSQVDAQLTSALEQATGPRDQLPFTPGDGDESHRGPGNEGLLAFIGSVNSGFATTRDNERVPLTGSQLAEINNAGVGRDGTTLNLGGDIGSYRLMATRGLLLVGNTRAPVTMVVGLPTGPQEQTVRRMVLVAIICGGAGILVAGGVGTWIVRRTLAPLRRVAATASRVSELNLTEGQVALGERVPPEDTDPHTEVGQVGAAFNDMLEHVDEALTARHQSEQRVRQFVADASHELRTPLASIIGYAELSQREREPVPERVRHALSRIGSEADRMAGLVGDLLLLARLDAGRPLDRTEVDLSMLAVNAVSDAHVAAPDHTFSIDLPPEPVCVPGDEPRLHQVLANLLANARTHTPAGTTVTTSVRRDGDWVRVGVHDNGPGVPAALQPNVFERFARGDDARNRASGSTGLGLSIVAAVARAHGGRVELHSRPGDTTFTVLLPAC</sequence>
<keyword evidence="6" id="KW-0808">Transferase</keyword>
<dbReference type="InterPro" id="IPR003661">
    <property type="entry name" value="HisK_dim/P_dom"/>
</dbReference>
<dbReference type="CDD" id="cd06225">
    <property type="entry name" value="HAMP"/>
    <property type="match status" value="1"/>
</dbReference>
<name>W9GG50_9MICO</name>
<keyword evidence="10" id="KW-0902">Two-component regulatory system</keyword>
<dbReference type="GO" id="GO:0005886">
    <property type="term" value="C:plasma membrane"/>
    <property type="evidence" value="ECO:0007669"/>
    <property type="project" value="UniProtKB-SubCell"/>
</dbReference>
<feature type="domain" description="Histidine kinase" evidence="14">
    <location>
        <begin position="282"/>
        <end position="495"/>
    </location>
</feature>
<dbReference type="SUPFAM" id="SSF55874">
    <property type="entry name" value="ATPase domain of HSP90 chaperone/DNA topoisomerase II/histidine kinase"/>
    <property type="match status" value="1"/>
</dbReference>
<comment type="caution">
    <text evidence="16">The sequence shown here is derived from an EMBL/GenBank/DDBJ whole genome shotgun (WGS) entry which is preliminary data.</text>
</comment>
<dbReference type="Gene3D" id="6.10.340.10">
    <property type="match status" value="1"/>
</dbReference>
<dbReference type="EMBL" id="AWQS01000135">
    <property type="protein sequence ID" value="EWT05211.1"/>
    <property type="molecule type" value="Genomic_DNA"/>
</dbReference>
<evidence type="ECO:0000256" key="8">
    <source>
        <dbReference type="ARBA" id="ARBA00022777"/>
    </source>
</evidence>
<proteinExistence type="predicted"/>
<evidence type="ECO:0000256" key="7">
    <source>
        <dbReference type="ARBA" id="ARBA00022692"/>
    </source>
</evidence>
<dbReference type="PRINTS" id="PR00344">
    <property type="entry name" value="BCTRLSENSOR"/>
</dbReference>
<dbReference type="InterPro" id="IPR036890">
    <property type="entry name" value="HATPase_C_sf"/>
</dbReference>
<dbReference type="FunFam" id="3.30.565.10:FF:000006">
    <property type="entry name" value="Sensor histidine kinase WalK"/>
    <property type="match status" value="1"/>
</dbReference>
<dbReference type="CDD" id="cd00075">
    <property type="entry name" value="HATPase"/>
    <property type="match status" value="1"/>
</dbReference>
<evidence type="ECO:0000259" key="14">
    <source>
        <dbReference type="PROSITE" id="PS50109"/>
    </source>
</evidence>
<dbReference type="AlphaFoldDB" id="W9GG50"/>
<feature type="transmembrane region" description="Helical" evidence="13">
    <location>
        <begin position="182"/>
        <end position="204"/>
    </location>
</feature>
<dbReference type="InterPro" id="IPR036097">
    <property type="entry name" value="HisK_dim/P_sf"/>
</dbReference>
<evidence type="ECO:0000256" key="5">
    <source>
        <dbReference type="ARBA" id="ARBA00022553"/>
    </source>
</evidence>
<dbReference type="PANTHER" id="PTHR45436:SF5">
    <property type="entry name" value="SENSOR HISTIDINE KINASE TRCS"/>
    <property type="match status" value="1"/>
</dbReference>
<gene>
    <name evidence="16" type="ORF">N864_06170</name>
</gene>
<comment type="subcellular location">
    <subcellularLocation>
        <location evidence="3">Cell membrane</location>
    </subcellularLocation>
</comment>
<dbReference type="Gene3D" id="1.10.287.130">
    <property type="match status" value="1"/>
</dbReference>
<dbReference type="GO" id="GO:0000155">
    <property type="term" value="F:phosphorelay sensor kinase activity"/>
    <property type="evidence" value="ECO:0007669"/>
    <property type="project" value="InterPro"/>
</dbReference>
<keyword evidence="8 16" id="KW-0418">Kinase</keyword>
<keyword evidence="5" id="KW-0597">Phosphoprotein</keyword>
<evidence type="ECO:0000259" key="15">
    <source>
        <dbReference type="PROSITE" id="PS50885"/>
    </source>
</evidence>
<dbReference type="Pfam" id="PF00512">
    <property type="entry name" value="HisKA"/>
    <property type="match status" value="1"/>
</dbReference>
<dbReference type="PATRIC" id="fig|584657.3.peg.2906"/>
<dbReference type="InterPro" id="IPR050428">
    <property type="entry name" value="TCS_sensor_his_kinase"/>
</dbReference>
<comment type="cofactor">
    <cofactor evidence="2">
        <name>a divalent metal cation</name>
        <dbReference type="ChEBI" id="CHEBI:60240"/>
    </cofactor>
</comment>
<dbReference type="PROSITE" id="PS50885">
    <property type="entry name" value="HAMP"/>
    <property type="match status" value="1"/>
</dbReference>
<feature type="transmembrane region" description="Helical" evidence="13">
    <location>
        <begin position="26"/>
        <end position="49"/>
    </location>
</feature>
<dbReference type="SMART" id="SM00388">
    <property type="entry name" value="HisKA"/>
    <property type="match status" value="1"/>
</dbReference>
<dbReference type="Gene3D" id="3.30.565.10">
    <property type="entry name" value="Histidine kinase-like ATPase, C-terminal domain"/>
    <property type="match status" value="1"/>
</dbReference>
<keyword evidence="17" id="KW-1185">Reference proteome</keyword>
<evidence type="ECO:0000256" key="2">
    <source>
        <dbReference type="ARBA" id="ARBA00001968"/>
    </source>
</evidence>